<accession>A0A8J2JY38</accession>
<feature type="non-terminal residue" evidence="3">
    <location>
        <position position="1"/>
    </location>
</feature>
<dbReference type="AlphaFoldDB" id="A0A8J2JY38"/>
<dbReference type="Proteomes" id="UP000708208">
    <property type="component" value="Unassembled WGS sequence"/>
</dbReference>
<comment type="caution">
    <text evidence="3">The sequence shown here is derived from an EMBL/GenBank/DDBJ whole genome shotgun (WGS) entry which is preliminary data.</text>
</comment>
<evidence type="ECO:0000313" key="4">
    <source>
        <dbReference type="Proteomes" id="UP000708208"/>
    </source>
</evidence>
<keyword evidence="1" id="KW-0560">Oxidoreductase</keyword>
<dbReference type="EMBL" id="CAJVCH010149817">
    <property type="protein sequence ID" value="CAG7727529.1"/>
    <property type="molecule type" value="Genomic_DNA"/>
</dbReference>
<dbReference type="GO" id="GO:0080019">
    <property type="term" value="F:alcohol-forming very long-chain fatty acyl-CoA reductase activity"/>
    <property type="evidence" value="ECO:0007669"/>
    <property type="project" value="InterPro"/>
</dbReference>
<dbReference type="GO" id="GO:0035336">
    <property type="term" value="P:long-chain fatty-acyl-CoA metabolic process"/>
    <property type="evidence" value="ECO:0007669"/>
    <property type="project" value="TreeGrafter"/>
</dbReference>
<name>A0A8J2JY38_9HEXA</name>
<evidence type="ECO:0000259" key="2">
    <source>
        <dbReference type="Pfam" id="PF07993"/>
    </source>
</evidence>
<keyword evidence="1" id="KW-0444">Lipid biosynthesis</keyword>
<dbReference type="PANTHER" id="PTHR11011">
    <property type="entry name" value="MALE STERILITY PROTEIN 2-RELATED"/>
    <property type="match status" value="1"/>
</dbReference>
<dbReference type="GO" id="GO:0102965">
    <property type="term" value="F:alcohol-forming long-chain fatty acyl-CoA reductase activity"/>
    <property type="evidence" value="ECO:0007669"/>
    <property type="project" value="UniProtKB-EC"/>
</dbReference>
<dbReference type="PANTHER" id="PTHR11011:SF116">
    <property type="entry name" value="FATTY ACYL-COA REDUCTASE CG5065-RELATED"/>
    <property type="match status" value="1"/>
</dbReference>
<protein>
    <recommendedName>
        <fullName evidence="1">Fatty acyl-CoA reductase</fullName>
        <ecNumber evidence="1">1.2.1.84</ecNumber>
    </recommendedName>
</protein>
<dbReference type="InterPro" id="IPR013120">
    <property type="entry name" value="FAR_NAD-bd"/>
</dbReference>
<comment type="catalytic activity">
    <reaction evidence="1">
        <text>a long-chain fatty acyl-CoA + 2 NADPH + 2 H(+) = a long-chain primary fatty alcohol + 2 NADP(+) + CoA</text>
        <dbReference type="Rhea" id="RHEA:52716"/>
        <dbReference type="ChEBI" id="CHEBI:15378"/>
        <dbReference type="ChEBI" id="CHEBI:57287"/>
        <dbReference type="ChEBI" id="CHEBI:57783"/>
        <dbReference type="ChEBI" id="CHEBI:58349"/>
        <dbReference type="ChEBI" id="CHEBI:77396"/>
        <dbReference type="ChEBI" id="CHEBI:83139"/>
        <dbReference type="EC" id="1.2.1.84"/>
    </reaction>
</comment>
<comment type="similarity">
    <text evidence="1">Belongs to the fatty acyl-CoA reductase family.</text>
</comment>
<keyword evidence="1" id="KW-0521">NADP</keyword>
<comment type="function">
    <text evidence="1">Catalyzes the reduction of fatty acyl-CoA to fatty alcohols.</text>
</comment>
<sequence length="145" mass="16476">QMTGMNFLNFYPKLFARIKSERPDSLQKVHPIHGDITTENICVNPEDAETLINSVNIILHCAATIKFDLTLKDAVRSNVTGTKNVIHFARRVKNLKSFVHVSTAFSNCYSKNIEERVYPTKIDPLNVVNMTEWMPQDVLQSVAPM</sequence>
<dbReference type="EC" id="1.2.1.84" evidence="1"/>
<reference evidence="3" key="1">
    <citation type="submission" date="2021-06" db="EMBL/GenBank/DDBJ databases">
        <authorList>
            <person name="Hodson N. C."/>
            <person name="Mongue J. A."/>
            <person name="Jaron S. K."/>
        </authorList>
    </citation>
    <scope>NUCLEOTIDE SEQUENCE</scope>
</reference>
<keyword evidence="1" id="KW-0443">Lipid metabolism</keyword>
<proteinExistence type="inferred from homology"/>
<dbReference type="GO" id="GO:0005777">
    <property type="term" value="C:peroxisome"/>
    <property type="evidence" value="ECO:0007669"/>
    <property type="project" value="TreeGrafter"/>
</dbReference>
<feature type="domain" description="Thioester reductase (TE)" evidence="2">
    <location>
        <begin position="20"/>
        <end position="130"/>
    </location>
</feature>
<dbReference type="OrthoDB" id="429813at2759"/>
<evidence type="ECO:0000256" key="1">
    <source>
        <dbReference type="RuleBase" id="RU363097"/>
    </source>
</evidence>
<keyword evidence="4" id="KW-1185">Reference proteome</keyword>
<gene>
    <name evidence="3" type="ORF">AFUS01_LOCUS16365</name>
</gene>
<organism evidence="3 4">
    <name type="scientific">Allacma fusca</name>
    <dbReference type="NCBI Taxonomy" id="39272"/>
    <lineage>
        <taxon>Eukaryota</taxon>
        <taxon>Metazoa</taxon>
        <taxon>Ecdysozoa</taxon>
        <taxon>Arthropoda</taxon>
        <taxon>Hexapoda</taxon>
        <taxon>Collembola</taxon>
        <taxon>Symphypleona</taxon>
        <taxon>Sminthuridae</taxon>
        <taxon>Allacma</taxon>
    </lineage>
</organism>
<evidence type="ECO:0000313" key="3">
    <source>
        <dbReference type="EMBL" id="CAG7727529.1"/>
    </source>
</evidence>
<dbReference type="Pfam" id="PF07993">
    <property type="entry name" value="NAD_binding_4"/>
    <property type="match status" value="1"/>
</dbReference>
<dbReference type="InterPro" id="IPR026055">
    <property type="entry name" value="FAR"/>
</dbReference>